<reference evidence="7 8" key="1">
    <citation type="submission" date="2019-01" db="EMBL/GenBank/DDBJ databases">
        <title>Geovibrio thiophilus DSM 11263, complete genome.</title>
        <authorList>
            <person name="Spring S."/>
            <person name="Bunk B."/>
            <person name="Sproer C."/>
        </authorList>
    </citation>
    <scope>NUCLEOTIDE SEQUENCE [LARGE SCALE GENOMIC DNA]</scope>
    <source>
        <strain evidence="7 8">DSM 11263</strain>
    </source>
</reference>
<evidence type="ECO:0000259" key="6">
    <source>
        <dbReference type="Pfam" id="PF05154"/>
    </source>
</evidence>
<dbReference type="GO" id="GO:0016020">
    <property type="term" value="C:membrane"/>
    <property type="evidence" value="ECO:0007669"/>
    <property type="project" value="UniProtKB-SubCell"/>
</dbReference>
<evidence type="ECO:0000313" key="8">
    <source>
        <dbReference type="Proteomes" id="UP000287502"/>
    </source>
</evidence>
<evidence type="ECO:0000256" key="1">
    <source>
        <dbReference type="ARBA" id="ARBA00004141"/>
    </source>
</evidence>
<evidence type="ECO:0000256" key="5">
    <source>
        <dbReference type="SAM" id="Phobius"/>
    </source>
</evidence>
<evidence type="ECO:0000256" key="4">
    <source>
        <dbReference type="ARBA" id="ARBA00023136"/>
    </source>
</evidence>
<dbReference type="AlphaFoldDB" id="A0A410K1L2"/>
<comment type="subcellular location">
    <subcellularLocation>
        <location evidence="1">Membrane</location>
        <topology evidence="1">Multi-pass membrane protein</topology>
    </subcellularLocation>
</comment>
<keyword evidence="2 5" id="KW-0812">Transmembrane</keyword>
<dbReference type="RefSeq" id="WP_128467635.1">
    <property type="nucleotide sequence ID" value="NZ_CP035108.1"/>
</dbReference>
<protein>
    <submittedName>
        <fullName evidence="7">TM2 domain-containing protein</fullName>
    </submittedName>
</protein>
<feature type="transmembrane region" description="Helical" evidence="5">
    <location>
        <begin position="38"/>
        <end position="57"/>
    </location>
</feature>
<keyword evidence="4 5" id="KW-0472">Membrane</keyword>
<evidence type="ECO:0000256" key="2">
    <source>
        <dbReference type="ARBA" id="ARBA00022692"/>
    </source>
</evidence>
<feature type="transmembrane region" description="Helical" evidence="5">
    <location>
        <begin position="63"/>
        <end position="88"/>
    </location>
</feature>
<keyword evidence="3 5" id="KW-1133">Transmembrane helix</keyword>
<sequence length="100" mass="11403">MSYDTKYCAECGETIRRNAEICPKCGVRQYPQKGRNRLAAALLAFFLGGFGIHKFYLGRTGWGIVYLLFCWTFIPGLIAIAESVFLLLMSDQEFDTKYNN</sequence>
<name>A0A410K1L2_9BACT</name>
<feature type="domain" description="TM2" evidence="6">
    <location>
        <begin position="34"/>
        <end position="81"/>
    </location>
</feature>
<dbReference type="Proteomes" id="UP000287502">
    <property type="component" value="Chromosome"/>
</dbReference>
<dbReference type="KEGG" id="gtl:EP073_13225"/>
<accession>A0A410K1L2</accession>
<gene>
    <name evidence="7" type="ORF">EP073_13225</name>
</gene>
<dbReference type="OrthoDB" id="9816361at2"/>
<dbReference type="Pfam" id="PF05154">
    <property type="entry name" value="TM2"/>
    <property type="match status" value="1"/>
</dbReference>
<keyword evidence="8" id="KW-1185">Reference proteome</keyword>
<dbReference type="InterPro" id="IPR007829">
    <property type="entry name" value="TM2"/>
</dbReference>
<dbReference type="EMBL" id="CP035108">
    <property type="protein sequence ID" value="QAR34330.1"/>
    <property type="molecule type" value="Genomic_DNA"/>
</dbReference>
<proteinExistence type="predicted"/>
<evidence type="ECO:0000256" key="3">
    <source>
        <dbReference type="ARBA" id="ARBA00022989"/>
    </source>
</evidence>
<evidence type="ECO:0000313" key="7">
    <source>
        <dbReference type="EMBL" id="QAR34330.1"/>
    </source>
</evidence>
<organism evidence="7 8">
    <name type="scientific">Geovibrio thiophilus</name>
    <dbReference type="NCBI Taxonomy" id="139438"/>
    <lineage>
        <taxon>Bacteria</taxon>
        <taxon>Pseudomonadati</taxon>
        <taxon>Deferribacterota</taxon>
        <taxon>Deferribacteres</taxon>
        <taxon>Deferribacterales</taxon>
        <taxon>Geovibrionaceae</taxon>
        <taxon>Geovibrio</taxon>
    </lineage>
</organism>